<evidence type="ECO:0000256" key="1">
    <source>
        <dbReference type="SAM" id="MobiDB-lite"/>
    </source>
</evidence>
<dbReference type="Proteomes" id="UP000830671">
    <property type="component" value="Chromosome 11"/>
</dbReference>
<keyword evidence="3" id="KW-1185">Reference proteome</keyword>
<evidence type="ECO:0000313" key="2">
    <source>
        <dbReference type="EMBL" id="UQC76845.1"/>
    </source>
</evidence>
<name>A0A9Q8SGM2_9PEZI</name>
<dbReference type="AlphaFoldDB" id="A0A9Q8SGM2"/>
<dbReference type="EMBL" id="CP019473">
    <property type="protein sequence ID" value="UQC76845.1"/>
    <property type="molecule type" value="Genomic_DNA"/>
</dbReference>
<accession>A0A9Q8SGM2</accession>
<sequence>MAPNPQTTSDSTLLPLPSQQLPLPEDSRAAATPSQSDPHANDNLDAGIERAVAKLNRIAVLSKQSILDAWNQLLLAYSSKIKRIATLHARLEAEPFPRWLRRAIPQSTLSLVLASVYQDHWEVQVKSKRNEVAYRLKAVTHLHLDSHWDLYLFFGPAAVASRACWLKLPPHIDGHGLFHRLVSIRGLGPSYLDQWFSAREFTSAKKLGPAGAANPSAIPADTSSRNMEKVTATSSRDRPRSNRRNTTLPSRGGLSESGSSNNPQDKPDSTGMPNHEIDDSGIGDIDVSETDLGEGSGAGLNPDVSRPSAAAESAHSTQNALCEISRQAQQTVSSHEGLENAGASADILQCVLDDIKDEGRFRKIRTRINADAKYATDAGMDKTESESNIVQLREKTLARLCAIEEQTDGYAQADAIALQSHIDQQLASSVRRKRMAERALQADNAKRPRVLAAAKKALEAIRELEEAVDEALPPVFEQGNRPL</sequence>
<dbReference type="RefSeq" id="XP_049138486.1">
    <property type="nucleotide sequence ID" value="XM_049297262.1"/>
</dbReference>
<reference evidence="2" key="1">
    <citation type="journal article" date="2021" name="Mol. Plant Microbe Interact.">
        <title>Complete Genome Sequence of the Plant-Pathogenic Fungus Colletotrichum lupini.</title>
        <authorList>
            <person name="Baroncelli R."/>
            <person name="Pensec F."/>
            <person name="Da Lio D."/>
            <person name="Boufleur T."/>
            <person name="Vicente I."/>
            <person name="Sarrocco S."/>
            <person name="Picot A."/>
            <person name="Baraldi E."/>
            <person name="Sukno S."/>
            <person name="Thon M."/>
            <person name="Le Floch G."/>
        </authorList>
    </citation>
    <scope>NUCLEOTIDE SEQUENCE</scope>
    <source>
        <strain evidence="2">IMI 504893</strain>
    </source>
</reference>
<organism evidence="2 3">
    <name type="scientific">Colletotrichum lupini</name>
    <dbReference type="NCBI Taxonomy" id="145971"/>
    <lineage>
        <taxon>Eukaryota</taxon>
        <taxon>Fungi</taxon>
        <taxon>Dikarya</taxon>
        <taxon>Ascomycota</taxon>
        <taxon>Pezizomycotina</taxon>
        <taxon>Sordariomycetes</taxon>
        <taxon>Hypocreomycetidae</taxon>
        <taxon>Glomerellales</taxon>
        <taxon>Glomerellaceae</taxon>
        <taxon>Colletotrichum</taxon>
        <taxon>Colletotrichum acutatum species complex</taxon>
    </lineage>
</organism>
<feature type="region of interest" description="Disordered" evidence="1">
    <location>
        <begin position="1"/>
        <end position="43"/>
    </location>
</feature>
<proteinExistence type="predicted"/>
<dbReference type="KEGG" id="clup:CLUP02_18360"/>
<feature type="region of interest" description="Disordered" evidence="1">
    <location>
        <begin position="207"/>
        <end position="317"/>
    </location>
</feature>
<gene>
    <name evidence="2" type="ORF">CLUP02_18360</name>
</gene>
<feature type="compositionally biased region" description="Low complexity" evidence="1">
    <location>
        <begin position="1"/>
        <end position="24"/>
    </location>
</feature>
<protein>
    <submittedName>
        <fullName evidence="2">Uncharacterized protein</fullName>
    </submittedName>
</protein>
<evidence type="ECO:0000313" key="3">
    <source>
        <dbReference type="Proteomes" id="UP000830671"/>
    </source>
</evidence>
<dbReference type="GeneID" id="73352272"/>